<dbReference type="InParanoid" id="A0A1D2VHQ9"/>
<dbReference type="AlphaFoldDB" id="A0A1D2VHQ9"/>
<dbReference type="Proteomes" id="UP000095038">
    <property type="component" value="Unassembled WGS sequence"/>
</dbReference>
<keyword evidence="3" id="KW-1185">Reference proteome</keyword>
<evidence type="ECO:0000313" key="3">
    <source>
        <dbReference type="Proteomes" id="UP000095038"/>
    </source>
</evidence>
<reference evidence="3" key="1">
    <citation type="submission" date="2016-05" db="EMBL/GenBank/DDBJ databases">
        <title>Comparative genomics of biotechnologically important yeasts.</title>
        <authorList>
            <consortium name="DOE Joint Genome Institute"/>
            <person name="Riley R."/>
            <person name="Haridas S."/>
            <person name="Wolfe K.H."/>
            <person name="Lopes M.R."/>
            <person name="Hittinger C.T."/>
            <person name="Goker M."/>
            <person name="Salamov A."/>
            <person name="Wisecaver J."/>
            <person name="Long T.M."/>
            <person name="Aerts A.L."/>
            <person name="Barry K."/>
            <person name="Choi C."/>
            <person name="Clum A."/>
            <person name="Coughlan A.Y."/>
            <person name="Deshpande S."/>
            <person name="Douglass A.P."/>
            <person name="Hanson S.J."/>
            <person name="Klenk H.-P."/>
            <person name="Labutti K."/>
            <person name="Lapidus A."/>
            <person name="Lindquist E."/>
            <person name="Lipzen A."/>
            <person name="Meier-Kolthoff J.P."/>
            <person name="Ohm R.A."/>
            <person name="Otillar R.P."/>
            <person name="Pangilinan J."/>
            <person name="Peng Y."/>
            <person name="Rokas A."/>
            <person name="Rosa C.A."/>
            <person name="Scheuner C."/>
            <person name="Sibirny A.A."/>
            <person name="Slot J.C."/>
            <person name="Stielow J.B."/>
            <person name="Sun H."/>
            <person name="Kurtzman C.P."/>
            <person name="Blackwell M."/>
            <person name="Grigoriev I.V."/>
            <person name="Jeffries T.W."/>
        </authorList>
    </citation>
    <scope>NUCLEOTIDE SEQUENCE [LARGE SCALE GENOMIC DNA]</scope>
    <source>
        <strain evidence="3">DSM 1968</strain>
    </source>
</reference>
<feature type="compositionally biased region" description="Low complexity" evidence="1">
    <location>
        <begin position="260"/>
        <end position="285"/>
    </location>
</feature>
<proteinExistence type="predicted"/>
<accession>A0A1D2VHQ9</accession>
<protein>
    <submittedName>
        <fullName evidence="2">Uncharacterized protein</fullName>
    </submittedName>
</protein>
<dbReference type="GeneID" id="30968060"/>
<dbReference type="RefSeq" id="XP_020047314.1">
    <property type="nucleotide sequence ID" value="XM_020194424.1"/>
</dbReference>
<name>A0A1D2VHQ9_9ASCO</name>
<gene>
    <name evidence="2" type="ORF">ASCRUDRAFT_7980</name>
</gene>
<sequence length="285" mass="33043">MVPTSLIDINNKYRSQLDSNDYNQILILNNNKSEIDFNLVSDGSTDNNDLSHDNDRDERYNVNNGNAFVERAKTDICNSSSASETSNNMNHTKINFVAGEDIKNNTTRKLSLKFEQTYIVLIGFHKNQINNNFSDDFLKQLAYMQYPIDIDHQNYKIRLSSNKTRKSITTDLILFYYISTILLLNGKFLRASIEDINKFGFSNLFRRIIIENFKINESLNLISFTPKIHMKTSDYFLLPKQNKKYQSSTADLDIRQQHTSSNSSPLNLSHSNKNNNIYSNRNNFN</sequence>
<evidence type="ECO:0000256" key="1">
    <source>
        <dbReference type="SAM" id="MobiDB-lite"/>
    </source>
</evidence>
<evidence type="ECO:0000313" key="2">
    <source>
        <dbReference type="EMBL" id="ODV61007.1"/>
    </source>
</evidence>
<feature type="region of interest" description="Disordered" evidence="1">
    <location>
        <begin position="256"/>
        <end position="285"/>
    </location>
</feature>
<dbReference type="EMBL" id="KV454480">
    <property type="protein sequence ID" value="ODV61007.1"/>
    <property type="molecule type" value="Genomic_DNA"/>
</dbReference>
<organism evidence="2 3">
    <name type="scientific">Ascoidea rubescens DSM 1968</name>
    <dbReference type="NCBI Taxonomy" id="1344418"/>
    <lineage>
        <taxon>Eukaryota</taxon>
        <taxon>Fungi</taxon>
        <taxon>Dikarya</taxon>
        <taxon>Ascomycota</taxon>
        <taxon>Saccharomycotina</taxon>
        <taxon>Saccharomycetes</taxon>
        <taxon>Ascoideaceae</taxon>
        <taxon>Ascoidea</taxon>
    </lineage>
</organism>